<dbReference type="Proteomes" id="UP000199548">
    <property type="component" value="Unassembled WGS sequence"/>
</dbReference>
<accession>A0A1I3KLH8</accession>
<evidence type="ECO:0000313" key="2">
    <source>
        <dbReference type="EMBL" id="SFI73349.1"/>
    </source>
</evidence>
<keyword evidence="3" id="KW-1185">Reference proteome</keyword>
<dbReference type="PROSITE" id="PS50263">
    <property type="entry name" value="CN_HYDROLASE"/>
    <property type="match status" value="1"/>
</dbReference>
<keyword evidence="2" id="KW-0378">Hydrolase</keyword>
<reference evidence="2 3" key="1">
    <citation type="submission" date="2016-10" db="EMBL/GenBank/DDBJ databases">
        <authorList>
            <person name="de Groot N.N."/>
        </authorList>
    </citation>
    <scope>NUCLEOTIDE SEQUENCE [LARGE SCALE GENOMIC DNA]</scope>
    <source>
        <strain evidence="2 3">LMG 23650</strain>
    </source>
</reference>
<dbReference type="Pfam" id="PF00795">
    <property type="entry name" value="CN_hydrolase"/>
    <property type="match status" value="1"/>
</dbReference>
<evidence type="ECO:0000313" key="3">
    <source>
        <dbReference type="Proteomes" id="UP000199548"/>
    </source>
</evidence>
<dbReference type="SUPFAM" id="SSF56317">
    <property type="entry name" value="Carbon-nitrogen hydrolase"/>
    <property type="match status" value="1"/>
</dbReference>
<dbReference type="Gene3D" id="3.60.110.10">
    <property type="entry name" value="Carbon-nitrogen hydrolase"/>
    <property type="match status" value="1"/>
</dbReference>
<gene>
    <name evidence="2" type="ORF">SAMN05192543_10443</name>
</gene>
<sequence>MAGSTLRVASVPFVSRDGDCAHNAAQIAACLVDVAREGIALAVFPELCLSGYTDTAKLSRASLDALAEPLDGASIRTVAAAVQRTGVACGVGLIERAPDGRLFNSYVMCLQDGARHCHRKLHAAEHRRIVSGDRHTVFDTGWGVRIGILTGGDSYLVENVRMTALLGASVLIAPHRSGRASRTGEHPLQPLPMMYRSPVDTDTMESMHGWLCARAADNGMFIVFSDGREASNDQATDAAAVIVDPSGLVLATSGTSGAYAAANLDLASIERSRGRQWLAARRPDLYALLAQSAADRSREYDEPPNASARGSVALGFAVVSRHRLMR</sequence>
<protein>
    <submittedName>
        <fullName evidence="2">Predicted amidohydrolase</fullName>
    </submittedName>
</protein>
<dbReference type="AlphaFoldDB" id="A0A1I3KLH8"/>
<dbReference type="RefSeq" id="WP_245811474.1">
    <property type="nucleotide sequence ID" value="NZ_CP041743.1"/>
</dbReference>
<feature type="domain" description="CN hydrolase" evidence="1">
    <location>
        <begin position="6"/>
        <end position="266"/>
    </location>
</feature>
<dbReference type="GO" id="GO:0016787">
    <property type="term" value="F:hydrolase activity"/>
    <property type="evidence" value="ECO:0007669"/>
    <property type="project" value="UniProtKB-KW"/>
</dbReference>
<dbReference type="STRING" id="420953.SAMN05192543_10443"/>
<organism evidence="2 3">
    <name type="scientific">Paraburkholderia megapolitana</name>
    <dbReference type="NCBI Taxonomy" id="420953"/>
    <lineage>
        <taxon>Bacteria</taxon>
        <taxon>Pseudomonadati</taxon>
        <taxon>Pseudomonadota</taxon>
        <taxon>Betaproteobacteria</taxon>
        <taxon>Burkholderiales</taxon>
        <taxon>Burkholderiaceae</taxon>
        <taxon>Paraburkholderia</taxon>
    </lineage>
</organism>
<evidence type="ECO:0000259" key="1">
    <source>
        <dbReference type="PROSITE" id="PS50263"/>
    </source>
</evidence>
<dbReference type="InterPro" id="IPR003010">
    <property type="entry name" value="C-N_Hydrolase"/>
</dbReference>
<dbReference type="InterPro" id="IPR036526">
    <property type="entry name" value="C-N_Hydrolase_sf"/>
</dbReference>
<dbReference type="PANTHER" id="PTHR23088">
    <property type="entry name" value="NITRILASE-RELATED"/>
    <property type="match status" value="1"/>
</dbReference>
<dbReference type="PANTHER" id="PTHR23088:SF27">
    <property type="entry name" value="DEAMINATED GLUTATHIONE AMIDASE"/>
    <property type="match status" value="1"/>
</dbReference>
<name>A0A1I3KLH8_9BURK</name>
<dbReference type="EMBL" id="FOQU01000004">
    <property type="protein sequence ID" value="SFI73349.1"/>
    <property type="molecule type" value="Genomic_DNA"/>
</dbReference>
<proteinExistence type="predicted"/>